<dbReference type="EMBL" id="ML769640">
    <property type="protein sequence ID" value="KAE9390948.1"/>
    <property type="molecule type" value="Genomic_DNA"/>
</dbReference>
<protein>
    <submittedName>
        <fullName evidence="1">Uncharacterized protein</fullName>
    </submittedName>
</protein>
<dbReference type="OrthoDB" id="2865258at2759"/>
<reference evidence="1" key="1">
    <citation type="journal article" date="2019" name="Environ. Microbiol.">
        <title>Fungal ecological strategies reflected in gene transcription - a case study of two litter decomposers.</title>
        <authorList>
            <person name="Barbi F."/>
            <person name="Kohler A."/>
            <person name="Barry K."/>
            <person name="Baskaran P."/>
            <person name="Daum C."/>
            <person name="Fauchery L."/>
            <person name="Ihrmark K."/>
            <person name="Kuo A."/>
            <person name="LaButti K."/>
            <person name="Lipzen A."/>
            <person name="Morin E."/>
            <person name="Grigoriev I.V."/>
            <person name="Henrissat B."/>
            <person name="Lindahl B."/>
            <person name="Martin F."/>
        </authorList>
    </citation>
    <scope>NUCLEOTIDE SEQUENCE</scope>
    <source>
        <strain evidence="1">JB14</strain>
    </source>
</reference>
<gene>
    <name evidence="1" type="ORF">BT96DRAFT_1001786</name>
</gene>
<accession>A0A6A4GZY0</accession>
<dbReference type="GO" id="GO:0016791">
    <property type="term" value="F:phosphatase activity"/>
    <property type="evidence" value="ECO:0007669"/>
    <property type="project" value="InterPro"/>
</dbReference>
<dbReference type="Pfam" id="PF12689">
    <property type="entry name" value="Acid_PPase"/>
    <property type="match status" value="1"/>
</dbReference>
<organism evidence="1 2">
    <name type="scientific">Gymnopus androsaceus JB14</name>
    <dbReference type="NCBI Taxonomy" id="1447944"/>
    <lineage>
        <taxon>Eukaryota</taxon>
        <taxon>Fungi</taxon>
        <taxon>Dikarya</taxon>
        <taxon>Basidiomycota</taxon>
        <taxon>Agaricomycotina</taxon>
        <taxon>Agaricomycetes</taxon>
        <taxon>Agaricomycetidae</taxon>
        <taxon>Agaricales</taxon>
        <taxon>Marasmiineae</taxon>
        <taxon>Omphalotaceae</taxon>
        <taxon>Gymnopus</taxon>
    </lineage>
</organism>
<dbReference type="Proteomes" id="UP000799118">
    <property type="component" value="Unassembled WGS sequence"/>
</dbReference>
<sequence>MLAKHLYWNMKLFFDDEYRNKEVEALGVTFCLAQNGMDDQTFEKGLAEWRKRHPVEVTEDAAGSASM</sequence>
<dbReference type="AlphaFoldDB" id="A0A6A4GZY0"/>
<dbReference type="InterPro" id="IPR010036">
    <property type="entry name" value="MDP_1_eu_arc"/>
</dbReference>
<evidence type="ECO:0000313" key="2">
    <source>
        <dbReference type="Proteomes" id="UP000799118"/>
    </source>
</evidence>
<keyword evidence="2" id="KW-1185">Reference proteome</keyword>
<dbReference type="Gene3D" id="3.40.50.1000">
    <property type="entry name" value="HAD superfamily/HAD-like"/>
    <property type="match status" value="1"/>
</dbReference>
<dbReference type="InterPro" id="IPR023214">
    <property type="entry name" value="HAD_sf"/>
</dbReference>
<evidence type="ECO:0000313" key="1">
    <source>
        <dbReference type="EMBL" id="KAE9390948.1"/>
    </source>
</evidence>
<proteinExistence type="predicted"/>
<name>A0A6A4GZY0_9AGAR</name>